<comment type="caution">
    <text evidence="11">The sequence shown here is derived from an EMBL/GenBank/DDBJ whole genome shotgun (WGS) entry which is preliminary data.</text>
</comment>
<dbReference type="GO" id="GO:0008483">
    <property type="term" value="F:transaminase activity"/>
    <property type="evidence" value="ECO:0007669"/>
    <property type="project" value="InterPro"/>
</dbReference>
<evidence type="ECO:0000256" key="7">
    <source>
        <dbReference type="ARBA" id="ARBA00023235"/>
    </source>
</evidence>
<dbReference type="GO" id="GO:0006779">
    <property type="term" value="P:porphyrin-containing compound biosynthetic process"/>
    <property type="evidence" value="ECO:0007669"/>
    <property type="project" value="UniProtKB-KW"/>
</dbReference>
<keyword evidence="12" id="KW-1185">Reference proteome</keyword>
<evidence type="ECO:0000256" key="4">
    <source>
        <dbReference type="ARBA" id="ARBA00012143"/>
    </source>
</evidence>
<dbReference type="Proteomes" id="UP000036938">
    <property type="component" value="Unassembled WGS sequence"/>
</dbReference>
<evidence type="ECO:0000256" key="2">
    <source>
        <dbReference type="ARBA" id="ARBA00004819"/>
    </source>
</evidence>
<dbReference type="EMBL" id="AQQZ01000002">
    <property type="protein sequence ID" value="KNG94869.1"/>
    <property type="molecule type" value="Genomic_DNA"/>
</dbReference>
<dbReference type="EC" id="5.4.3.8" evidence="4"/>
<comment type="cofactor">
    <cofactor evidence="1">
        <name>pyridoxal 5'-phosphate</name>
        <dbReference type="ChEBI" id="CHEBI:597326"/>
    </cofactor>
</comment>
<dbReference type="InterPro" id="IPR015424">
    <property type="entry name" value="PyrdxlP-dep_Trfase"/>
</dbReference>
<dbReference type="PANTHER" id="PTHR43713">
    <property type="entry name" value="GLUTAMATE-1-SEMIALDEHYDE 2,1-AMINOMUTASE"/>
    <property type="match status" value="1"/>
</dbReference>
<reference evidence="11 12" key="1">
    <citation type="journal article" date="2015" name="Int. J. Syst. Evol. Microbiol.">
        <title>Aestuariivita atlantica sp. nov., isolated from deep sea sediment of the Atlantic Ocean.</title>
        <authorList>
            <person name="Li G."/>
            <person name="Lai Q."/>
            <person name="Du Y."/>
            <person name="Liu X."/>
            <person name="Sun F."/>
            <person name="Shao Z."/>
        </authorList>
    </citation>
    <scope>NUCLEOTIDE SEQUENCE [LARGE SCALE GENOMIC DNA]</scope>
    <source>
        <strain evidence="11 12">22II-S11-z3</strain>
    </source>
</reference>
<dbReference type="FunFam" id="3.40.640.10:FF:000021">
    <property type="entry name" value="Glutamate-1-semialdehyde 2,1-aminomutase"/>
    <property type="match status" value="1"/>
</dbReference>
<evidence type="ECO:0000313" key="12">
    <source>
        <dbReference type="Proteomes" id="UP000036938"/>
    </source>
</evidence>
<evidence type="ECO:0000256" key="1">
    <source>
        <dbReference type="ARBA" id="ARBA00001933"/>
    </source>
</evidence>
<evidence type="ECO:0000313" key="11">
    <source>
        <dbReference type="EMBL" id="KNG94869.1"/>
    </source>
</evidence>
<evidence type="ECO:0000256" key="8">
    <source>
        <dbReference type="ARBA" id="ARBA00023244"/>
    </source>
</evidence>
<dbReference type="SUPFAM" id="SSF53383">
    <property type="entry name" value="PLP-dependent transferases"/>
    <property type="match status" value="1"/>
</dbReference>
<comment type="similarity">
    <text evidence="3">Belongs to the class-III pyridoxal-phosphate-dependent aminotransferase family. HemL subfamily.</text>
</comment>
<keyword evidence="8" id="KW-0627">Porphyrin biosynthesis</keyword>
<gene>
    <name evidence="11" type="ORF">ATO11_05695</name>
</gene>
<name>A0A0L1JSV8_9RHOB</name>
<sequence>MLPSATSKAASMQTLTSQADWITRASAALPAAGFGNFDPGIVIDRGEGAHVWDADGTRYIDYLIGSGPMLLGHGHPEVMEAVLQQLPRGMTFFANNSAGIELAEAIIDAVPCAEQVRYVTSGGEADMYAMRLARAATGRDKIVKFEGGYHGMSAEAQMSLAPDRRVNFPQAVPDSAGVPEAVRAEMLIAPFNDLAYLDSLLTEYTGHVAGLIVEPLQRVIPPAPGFLQGVRDLCTKHGVVLIFDEIVTGFRLAYGGAQAHYGVTPDLCTLGKITGGGFPLAAIAGRRDLMDHFDKSIVGADRWLMQLGTLSGNPVASVAGLKTMEVLRRDGQYARLRATGERLMQMQTDALAAHGIPHRIVGDATLFDVVFVDRDVRDYRDWHGHDRARNAIWNDTLRAHGIFKSPGKMYPSLALSEEDLARTGAAVAKAARAVAGAVAN</sequence>
<keyword evidence="6 10" id="KW-0663">Pyridoxal phosphate</keyword>
<evidence type="ECO:0000256" key="6">
    <source>
        <dbReference type="ARBA" id="ARBA00022898"/>
    </source>
</evidence>
<protein>
    <recommendedName>
        <fullName evidence="5">Glutamate-1-semialdehyde 2,1-aminomutase</fullName>
        <ecNumber evidence="4">5.4.3.8</ecNumber>
    </recommendedName>
    <alternativeName>
        <fullName evidence="9">Glutamate-1-semialdehyde aminotransferase</fullName>
    </alternativeName>
</protein>
<dbReference type="InterPro" id="IPR005814">
    <property type="entry name" value="Aminotrans_3"/>
</dbReference>
<proteinExistence type="inferred from homology"/>
<dbReference type="GO" id="GO:0042286">
    <property type="term" value="F:glutamate-1-semialdehyde 2,1-aminomutase activity"/>
    <property type="evidence" value="ECO:0007669"/>
    <property type="project" value="UniProtKB-EC"/>
</dbReference>
<dbReference type="Gene3D" id="3.90.1150.10">
    <property type="entry name" value="Aspartate Aminotransferase, domain 1"/>
    <property type="match status" value="1"/>
</dbReference>
<accession>A0A0L1JSV8</accession>
<dbReference type="GO" id="GO:0030170">
    <property type="term" value="F:pyridoxal phosphate binding"/>
    <property type="evidence" value="ECO:0007669"/>
    <property type="project" value="InterPro"/>
</dbReference>
<evidence type="ECO:0000256" key="10">
    <source>
        <dbReference type="RuleBase" id="RU003560"/>
    </source>
</evidence>
<dbReference type="AlphaFoldDB" id="A0A0L1JSV8"/>
<evidence type="ECO:0000256" key="5">
    <source>
        <dbReference type="ARBA" id="ARBA00015416"/>
    </source>
</evidence>
<dbReference type="Pfam" id="PF00202">
    <property type="entry name" value="Aminotran_3"/>
    <property type="match status" value="1"/>
</dbReference>
<dbReference type="PATRIC" id="fig|1317121.7.peg.1519"/>
<keyword evidence="7" id="KW-0413">Isomerase</keyword>
<dbReference type="InterPro" id="IPR015421">
    <property type="entry name" value="PyrdxlP-dep_Trfase_major"/>
</dbReference>
<evidence type="ECO:0000256" key="3">
    <source>
        <dbReference type="ARBA" id="ARBA00008981"/>
    </source>
</evidence>
<organism evidence="11 12">
    <name type="scientific">Pseudaestuariivita atlantica</name>
    <dbReference type="NCBI Taxonomy" id="1317121"/>
    <lineage>
        <taxon>Bacteria</taxon>
        <taxon>Pseudomonadati</taxon>
        <taxon>Pseudomonadota</taxon>
        <taxon>Alphaproteobacteria</taxon>
        <taxon>Rhodobacterales</taxon>
        <taxon>Paracoccaceae</taxon>
        <taxon>Pseudaestuariivita</taxon>
    </lineage>
</organism>
<dbReference type="CDD" id="cd00610">
    <property type="entry name" value="OAT_like"/>
    <property type="match status" value="1"/>
</dbReference>
<dbReference type="STRING" id="1317121.ATO11_05695"/>
<comment type="pathway">
    <text evidence="2">Porphyrin-containing compound metabolism; protoporphyrin-IX biosynthesis; 5-aminolevulinate from L-glutamyl-tRNA(Glu): step 2/2.</text>
</comment>
<evidence type="ECO:0000256" key="9">
    <source>
        <dbReference type="ARBA" id="ARBA00031365"/>
    </source>
</evidence>
<dbReference type="Gene3D" id="3.40.640.10">
    <property type="entry name" value="Type I PLP-dependent aspartate aminotransferase-like (Major domain)"/>
    <property type="match status" value="1"/>
</dbReference>
<dbReference type="PANTHER" id="PTHR43713:SF3">
    <property type="entry name" value="GLUTAMATE-1-SEMIALDEHYDE 2,1-AMINOMUTASE 1, CHLOROPLASTIC-RELATED"/>
    <property type="match status" value="1"/>
</dbReference>
<dbReference type="InterPro" id="IPR015422">
    <property type="entry name" value="PyrdxlP-dep_Trfase_small"/>
</dbReference>